<accession>A0A6H1ZU36</accession>
<dbReference type="EMBL" id="MT144849">
    <property type="protein sequence ID" value="QJI00398.1"/>
    <property type="molecule type" value="Genomic_DNA"/>
</dbReference>
<dbReference type="AlphaFoldDB" id="A0A6H1ZU36"/>
<evidence type="ECO:0000313" key="1">
    <source>
        <dbReference type="EMBL" id="QJA50785.1"/>
    </source>
</evidence>
<dbReference type="EMBL" id="MT144217">
    <property type="protein sequence ID" value="QJA50785.1"/>
    <property type="molecule type" value="Genomic_DNA"/>
</dbReference>
<organism evidence="1">
    <name type="scientific">viral metagenome</name>
    <dbReference type="NCBI Taxonomy" id="1070528"/>
    <lineage>
        <taxon>unclassified sequences</taxon>
        <taxon>metagenomes</taxon>
        <taxon>organismal metagenomes</taxon>
    </lineage>
</organism>
<proteinExistence type="predicted"/>
<evidence type="ECO:0000313" key="2">
    <source>
        <dbReference type="EMBL" id="QJA74886.1"/>
    </source>
</evidence>
<evidence type="ECO:0000313" key="4">
    <source>
        <dbReference type="EMBL" id="QJI00398.1"/>
    </source>
</evidence>
<evidence type="ECO:0000313" key="3">
    <source>
        <dbReference type="EMBL" id="QJA89575.1"/>
    </source>
</evidence>
<sequence length="128" mass="14936">MLIKCPKCGHFIPECQYGNERNEIADILFKMPKRIKELLTKVSFEIRCAIPSEDNIKVMYKFITKMKNCDNESIIKTIELFLVKELHKDGKGFSYLSAMIVNYDANKDKLKKYEQLKIGSSPPKKEIR</sequence>
<reference evidence="1" key="1">
    <citation type="submission" date="2020-03" db="EMBL/GenBank/DDBJ databases">
        <title>The deep terrestrial virosphere.</title>
        <authorList>
            <person name="Holmfeldt K."/>
            <person name="Nilsson E."/>
            <person name="Simone D."/>
            <person name="Lopez-Fernandez M."/>
            <person name="Wu X."/>
            <person name="de Brujin I."/>
            <person name="Lundin D."/>
            <person name="Andersson A."/>
            <person name="Bertilsson S."/>
            <person name="Dopson M."/>
        </authorList>
    </citation>
    <scope>NUCLEOTIDE SEQUENCE</scope>
    <source>
        <strain evidence="2">MM415A01915</strain>
        <strain evidence="3">MM415B02528</strain>
        <strain evidence="1">TM448A01894</strain>
        <strain evidence="4">TM448B01938</strain>
    </source>
</reference>
<name>A0A6H1ZU36_9ZZZZ</name>
<protein>
    <submittedName>
        <fullName evidence="1">Uncharacterized protein</fullName>
    </submittedName>
</protein>
<dbReference type="EMBL" id="MT142854">
    <property type="protein sequence ID" value="QJA89575.1"/>
    <property type="molecule type" value="Genomic_DNA"/>
</dbReference>
<dbReference type="EMBL" id="MT142126">
    <property type="protein sequence ID" value="QJA74886.1"/>
    <property type="molecule type" value="Genomic_DNA"/>
</dbReference>
<gene>
    <name evidence="2" type="ORF">MM415A01915_0021</name>
    <name evidence="3" type="ORF">MM415B02528_0020</name>
    <name evidence="1" type="ORF">TM448A01894_0022</name>
    <name evidence="4" type="ORF">TM448B01938_0002</name>
</gene>